<proteinExistence type="predicted"/>
<dbReference type="GO" id="GO:0009055">
    <property type="term" value="F:electron transfer activity"/>
    <property type="evidence" value="ECO:0007669"/>
    <property type="project" value="InterPro"/>
</dbReference>
<dbReference type="Proteomes" id="UP000015520">
    <property type="component" value="Unassembled WGS sequence"/>
</dbReference>
<keyword evidence="9" id="KW-1185">Reference proteome</keyword>
<comment type="caution">
    <text evidence="8">The sequence shown here is derived from an EMBL/GenBank/DDBJ whole genome shotgun (WGS) entry which is preliminary data.</text>
</comment>
<dbReference type="InterPro" id="IPR002324">
    <property type="entry name" value="Cyt_c_ID"/>
</dbReference>
<evidence type="ECO:0000256" key="4">
    <source>
        <dbReference type="ARBA" id="ARBA00022982"/>
    </source>
</evidence>
<dbReference type="AlphaFoldDB" id="T0KUT1"/>
<dbReference type="Gene3D" id="1.10.760.10">
    <property type="entry name" value="Cytochrome c-like domain"/>
    <property type="match status" value="2"/>
</dbReference>
<evidence type="ECO:0000256" key="2">
    <source>
        <dbReference type="ARBA" id="ARBA00022617"/>
    </source>
</evidence>
<dbReference type="GO" id="GO:0005506">
    <property type="term" value="F:iron ion binding"/>
    <property type="evidence" value="ECO:0007669"/>
    <property type="project" value="InterPro"/>
</dbReference>
<dbReference type="SUPFAM" id="SSF46626">
    <property type="entry name" value="Cytochrome c"/>
    <property type="match status" value="2"/>
</dbReference>
<evidence type="ECO:0000256" key="5">
    <source>
        <dbReference type="ARBA" id="ARBA00023004"/>
    </source>
</evidence>
<evidence type="ECO:0000256" key="3">
    <source>
        <dbReference type="ARBA" id="ARBA00022723"/>
    </source>
</evidence>
<evidence type="ECO:0000256" key="1">
    <source>
        <dbReference type="ARBA" id="ARBA00022448"/>
    </source>
</evidence>
<dbReference type="RefSeq" id="WP_021286350.1">
    <property type="nucleotide sequence ID" value="NZ_AUPZ01000001.1"/>
</dbReference>
<keyword evidence="2 6" id="KW-0349">Heme</keyword>
<feature type="domain" description="Cytochrome c" evidence="7">
    <location>
        <begin position="23"/>
        <end position="132"/>
    </location>
</feature>
<gene>
    <name evidence="8" type="ORF">M947_00320</name>
</gene>
<dbReference type="Pfam" id="PF13442">
    <property type="entry name" value="Cytochrome_CBB3"/>
    <property type="match status" value="1"/>
</dbReference>
<dbReference type="PROSITE" id="PS51257">
    <property type="entry name" value="PROKAR_LIPOPROTEIN"/>
    <property type="match status" value="1"/>
</dbReference>
<reference evidence="8 9" key="1">
    <citation type="submission" date="2013-07" db="EMBL/GenBank/DDBJ databases">
        <title>Sulfurimonas hongkongensis AST-10 Genome Sequencing.</title>
        <authorList>
            <person name="Cai L."/>
            <person name="Zhang T."/>
        </authorList>
    </citation>
    <scope>NUCLEOTIDE SEQUENCE [LARGE SCALE GENOMIC DNA]</scope>
    <source>
        <strain evidence="8 9">AST-10</strain>
    </source>
</reference>
<dbReference type="PATRIC" id="fig|1172190.3.peg.62"/>
<dbReference type="PROSITE" id="PS51007">
    <property type="entry name" value="CYTC"/>
    <property type="match status" value="2"/>
</dbReference>
<dbReference type="PRINTS" id="PR00606">
    <property type="entry name" value="CYTCHROMECID"/>
</dbReference>
<dbReference type="eggNOG" id="COG4654">
    <property type="taxonomic scope" value="Bacteria"/>
</dbReference>
<protein>
    <recommendedName>
        <fullName evidence="7">Cytochrome c domain-containing protein</fullName>
    </recommendedName>
</protein>
<dbReference type="GO" id="GO:0020037">
    <property type="term" value="F:heme binding"/>
    <property type="evidence" value="ECO:0007669"/>
    <property type="project" value="InterPro"/>
</dbReference>
<feature type="binding site" description="covalent" evidence="6">
    <location>
        <position position="209"/>
    </location>
    <ligand>
        <name>heme c</name>
        <dbReference type="ChEBI" id="CHEBI:61717"/>
    </ligand>
</feature>
<keyword evidence="1" id="KW-0813">Transport</keyword>
<dbReference type="InterPro" id="IPR051811">
    <property type="entry name" value="Cytochrome_c550/c551-like"/>
</dbReference>
<evidence type="ECO:0000259" key="7">
    <source>
        <dbReference type="PROSITE" id="PS51007"/>
    </source>
</evidence>
<evidence type="ECO:0000256" key="6">
    <source>
        <dbReference type="PIRSR" id="PIRSR602324-1"/>
    </source>
</evidence>
<keyword evidence="4" id="KW-0249">Electron transport</keyword>
<comment type="PTM">
    <text evidence="6">Binds 1 heme c group covalently per subunit.</text>
</comment>
<feature type="binding site" description="covalent" evidence="6">
    <location>
        <position position="162"/>
    </location>
    <ligand>
        <name>heme c</name>
        <dbReference type="ChEBI" id="CHEBI:61717"/>
    </ligand>
</feature>
<organism evidence="8 9">
    <name type="scientific">Sulfurimonas hongkongensis</name>
    <dbReference type="NCBI Taxonomy" id="1172190"/>
    <lineage>
        <taxon>Bacteria</taxon>
        <taxon>Pseudomonadati</taxon>
        <taxon>Campylobacterota</taxon>
        <taxon>Epsilonproteobacteria</taxon>
        <taxon>Campylobacterales</taxon>
        <taxon>Sulfurimonadaceae</taxon>
        <taxon>Sulfurimonas</taxon>
    </lineage>
</organism>
<dbReference type="InterPro" id="IPR036909">
    <property type="entry name" value="Cyt_c-like_dom_sf"/>
</dbReference>
<feature type="binding site" description="covalent" evidence="6">
    <location>
        <position position="166"/>
    </location>
    <ligand>
        <name>heme c</name>
        <dbReference type="ChEBI" id="CHEBI:61717"/>
    </ligand>
</feature>
<keyword evidence="5 6" id="KW-0408">Iron</keyword>
<sequence>MIKNIFLLTLLLVFTACDEKPLSKNLDGKKLLELKCASCHDINMPPIISDDELAPPIMAVSFHVHSFVTPTDESQRTSKAIEFVSDYIFNPSLEKSFCDEASLERYGLMPSLKGKLTSDEAKAIASYIFTHYTQENLTKIQKSQAAFDALAPGQKIALKNRCLGCHGIDIKKVGPSLVDIANKFADYKDEMIQSIKNGSKGVWSKGAIMPAFSEIDDKELEILSEWILKTPSNLDKIKH</sequence>
<dbReference type="PANTHER" id="PTHR37823:SF4">
    <property type="entry name" value="MENAQUINOL-CYTOCHROME C REDUCTASE CYTOCHROME B_C SUBUNIT"/>
    <property type="match status" value="1"/>
</dbReference>
<name>T0KUT1_9BACT</name>
<feature type="domain" description="Cytochrome c" evidence="7">
    <location>
        <begin position="148"/>
        <end position="231"/>
    </location>
</feature>
<dbReference type="OrthoDB" id="5372481at2"/>
<keyword evidence="3 6" id="KW-0479">Metal-binding</keyword>
<accession>T0KUT1</accession>
<dbReference type="PANTHER" id="PTHR37823">
    <property type="entry name" value="CYTOCHROME C-553-LIKE"/>
    <property type="match status" value="1"/>
</dbReference>
<evidence type="ECO:0000313" key="8">
    <source>
        <dbReference type="EMBL" id="EQB40729.1"/>
    </source>
</evidence>
<dbReference type="EMBL" id="AUPZ01000001">
    <property type="protein sequence ID" value="EQB40729.1"/>
    <property type="molecule type" value="Genomic_DNA"/>
</dbReference>
<evidence type="ECO:0000313" key="9">
    <source>
        <dbReference type="Proteomes" id="UP000015520"/>
    </source>
</evidence>
<dbReference type="InterPro" id="IPR009056">
    <property type="entry name" value="Cyt_c-like_dom"/>
</dbReference>
<dbReference type="STRING" id="1172190.M947_00320"/>